<dbReference type="SUPFAM" id="SSF49879">
    <property type="entry name" value="SMAD/FHA domain"/>
    <property type="match status" value="1"/>
</dbReference>
<evidence type="ECO:0000256" key="2">
    <source>
        <dbReference type="SAM" id="MobiDB-lite"/>
    </source>
</evidence>
<dbReference type="EMBL" id="QYAC01000002">
    <property type="protein sequence ID" value="MBL3678539.1"/>
    <property type="molecule type" value="Genomic_DNA"/>
</dbReference>
<accession>A0ABS1SGC5</accession>
<evidence type="ECO:0000313" key="5">
    <source>
        <dbReference type="Proteomes" id="UP001645859"/>
    </source>
</evidence>
<evidence type="ECO:0000313" key="4">
    <source>
        <dbReference type="EMBL" id="MBL3678539.1"/>
    </source>
</evidence>
<evidence type="ECO:0000259" key="3">
    <source>
        <dbReference type="PROSITE" id="PS50006"/>
    </source>
</evidence>
<proteinExistence type="predicted"/>
<dbReference type="PROSITE" id="PS50006">
    <property type="entry name" value="FHA_DOMAIN"/>
    <property type="match status" value="1"/>
</dbReference>
<sequence>MSDTTATPPGASQARPVTCPFCFLPQLVATGDELCTSCGLDMQRLATYTPRTLAETEHPRPVAIAPPAAGGKKRRKKQSTNVVTAPSAPWAATPPAGGPVEAMPVFSASRPVAVVAPTAFATPIAPAAASEASGRDEATRISRVSRGDAADEATIVSRVATGWAVELESGVVVSLPSHDVVIGRRPDATGDATPVSLPDPSRSLSRTHARLRRDTARDIWTIEDLASANGVATVSDSGYTTWIASGVPSKVSQYFRLGDIRARLVRVATRDTGHATSAAAQSDTQTTEQPDTRQP</sequence>
<dbReference type="InterPro" id="IPR000253">
    <property type="entry name" value="FHA_dom"/>
</dbReference>
<gene>
    <name evidence="4" type="ORF">D3230_04410</name>
</gene>
<keyword evidence="5" id="KW-1185">Reference proteome</keyword>
<comment type="caution">
    <text evidence="4">The sequence shown here is derived from an EMBL/GenBank/DDBJ whole genome shotgun (WGS) entry which is preliminary data.</text>
</comment>
<evidence type="ECO:0000256" key="1">
    <source>
        <dbReference type="ARBA" id="ARBA00022553"/>
    </source>
</evidence>
<dbReference type="InterPro" id="IPR008984">
    <property type="entry name" value="SMAD_FHA_dom_sf"/>
</dbReference>
<feature type="compositionally biased region" description="Low complexity" evidence="2">
    <location>
        <begin position="275"/>
        <end position="287"/>
    </location>
</feature>
<organism evidence="4 5">
    <name type="scientific">Leucobacter chromiireducens subsp. solipictus</name>
    <dbReference type="NCBI Taxonomy" id="398235"/>
    <lineage>
        <taxon>Bacteria</taxon>
        <taxon>Bacillati</taxon>
        <taxon>Actinomycetota</taxon>
        <taxon>Actinomycetes</taxon>
        <taxon>Micrococcales</taxon>
        <taxon>Microbacteriaceae</taxon>
        <taxon>Leucobacter</taxon>
    </lineage>
</organism>
<feature type="region of interest" description="Disordered" evidence="2">
    <location>
        <begin position="271"/>
        <end position="295"/>
    </location>
</feature>
<keyword evidence="1" id="KW-0597">Phosphoprotein</keyword>
<dbReference type="Proteomes" id="UP001645859">
    <property type="component" value="Unassembled WGS sequence"/>
</dbReference>
<reference evidence="4 5" key="1">
    <citation type="submission" date="2018-09" db="EMBL/GenBank/DDBJ databases">
        <title>Comparative genomics of Leucobacter spp.</title>
        <authorList>
            <person name="Reis A.C."/>
            <person name="Kolvenbach B.A."/>
            <person name="Corvini P.F.X."/>
            <person name="Nunes O.C."/>
        </authorList>
    </citation>
    <scope>NUCLEOTIDE SEQUENCE [LARGE SCALE GENOMIC DNA]</scope>
    <source>
        <strain evidence="4 5">TAN 31504</strain>
    </source>
</reference>
<dbReference type="Gene3D" id="2.60.200.20">
    <property type="match status" value="1"/>
</dbReference>
<feature type="domain" description="FHA" evidence="3">
    <location>
        <begin position="180"/>
        <end position="231"/>
    </location>
</feature>
<name>A0ABS1SGC5_9MICO</name>
<dbReference type="Pfam" id="PF00498">
    <property type="entry name" value="FHA"/>
    <property type="match status" value="1"/>
</dbReference>
<dbReference type="CDD" id="cd00060">
    <property type="entry name" value="FHA"/>
    <property type="match status" value="1"/>
</dbReference>
<protein>
    <submittedName>
        <fullName evidence="4">FHA domain-containing protein</fullName>
    </submittedName>
</protein>
<feature type="region of interest" description="Disordered" evidence="2">
    <location>
        <begin position="51"/>
        <end position="90"/>
    </location>
</feature>